<name>A0AAV9H8J6_9PEZI</name>
<evidence type="ECO:0000313" key="2">
    <source>
        <dbReference type="EMBL" id="KAK4456629.1"/>
    </source>
</evidence>
<feature type="region of interest" description="Disordered" evidence="1">
    <location>
        <begin position="137"/>
        <end position="158"/>
    </location>
</feature>
<evidence type="ECO:0000256" key="1">
    <source>
        <dbReference type="SAM" id="MobiDB-lite"/>
    </source>
</evidence>
<evidence type="ECO:0000313" key="3">
    <source>
        <dbReference type="Proteomes" id="UP001321749"/>
    </source>
</evidence>
<feature type="region of interest" description="Disordered" evidence="1">
    <location>
        <begin position="1"/>
        <end position="69"/>
    </location>
</feature>
<comment type="caution">
    <text evidence="2">The sequence shown here is derived from an EMBL/GenBank/DDBJ whole genome shotgun (WGS) entry which is preliminary data.</text>
</comment>
<dbReference type="AlphaFoldDB" id="A0AAV9H8J6"/>
<sequence length="175" mass="20577">WPSIGEYHHSQDAERARRRRYEMQARKALDRSDSRFRQARQEYIRFRRNRLPSPAPSDDGSEMDSDSDADEFGYAPLMFNLDNEDPEVEDVFDAAFVRQLREGIKRRTASLAAGARKKVAQWPAVIPDHHTITRWGGQSSKPRRVRPCNDKKRHTRQSRQRQFYELDCFGNARLV</sequence>
<keyword evidence="3" id="KW-1185">Reference proteome</keyword>
<feature type="non-terminal residue" evidence="2">
    <location>
        <position position="175"/>
    </location>
</feature>
<proteinExistence type="predicted"/>
<feature type="non-terminal residue" evidence="2">
    <location>
        <position position="1"/>
    </location>
</feature>
<feature type="compositionally biased region" description="Acidic residues" evidence="1">
    <location>
        <begin position="59"/>
        <end position="69"/>
    </location>
</feature>
<accession>A0AAV9H8J6</accession>
<dbReference type="Proteomes" id="UP001321749">
    <property type="component" value="Unassembled WGS sequence"/>
</dbReference>
<organism evidence="2 3">
    <name type="scientific">Cladorrhinum samala</name>
    <dbReference type="NCBI Taxonomy" id="585594"/>
    <lineage>
        <taxon>Eukaryota</taxon>
        <taxon>Fungi</taxon>
        <taxon>Dikarya</taxon>
        <taxon>Ascomycota</taxon>
        <taxon>Pezizomycotina</taxon>
        <taxon>Sordariomycetes</taxon>
        <taxon>Sordariomycetidae</taxon>
        <taxon>Sordariales</taxon>
        <taxon>Podosporaceae</taxon>
        <taxon>Cladorrhinum</taxon>
    </lineage>
</organism>
<feature type="compositionally biased region" description="Basic residues" evidence="1">
    <location>
        <begin position="141"/>
        <end position="158"/>
    </location>
</feature>
<feature type="compositionally biased region" description="Basic and acidic residues" evidence="1">
    <location>
        <begin position="1"/>
        <end position="45"/>
    </location>
</feature>
<gene>
    <name evidence="2" type="ORF">QBC42DRAFT_157652</name>
</gene>
<reference evidence="2" key="2">
    <citation type="submission" date="2023-06" db="EMBL/GenBank/DDBJ databases">
        <authorList>
            <consortium name="Lawrence Berkeley National Laboratory"/>
            <person name="Mondo S.J."/>
            <person name="Hensen N."/>
            <person name="Bonometti L."/>
            <person name="Westerberg I."/>
            <person name="Brannstrom I.O."/>
            <person name="Guillou S."/>
            <person name="Cros-Aarteil S."/>
            <person name="Calhoun S."/>
            <person name="Haridas S."/>
            <person name="Kuo A."/>
            <person name="Pangilinan J."/>
            <person name="Riley R."/>
            <person name="Labutti K."/>
            <person name="Andreopoulos B."/>
            <person name="Lipzen A."/>
            <person name="Chen C."/>
            <person name="Yanf M."/>
            <person name="Daum C."/>
            <person name="Ng V."/>
            <person name="Clum A."/>
            <person name="Steindorff A."/>
            <person name="Ohm R."/>
            <person name="Martin F."/>
            <person name="Silar P."/>
            <person name="Natvig D."/>
            <person name="Lalanne C."/>
            <person name="Gautier V."/>
            <person name="Ament-Velasquez S.L."/>
            <person name="Kruys A."/>
            <person name="Hutchinson M.I."/>
            <person name="Powell A.J."/>
            <person name="Barry K."/>
            <person name="Miller A.N."/>
            <person name="Grigoriev I.V."/>
            <person name="Debuchy R."/>
            <person name="Gladieux P."/>
            <person name="Thoren M.H."/>
            <person name="Johannesson H."/>
        </authorList>
    </citation>
    <scope>NUCLEOTIDE SEQUENCE</scope>
    <source>
        <strain evidence="2">PSN324</strain>
    </source>
</reference>
<reference evidence="2" key="1">
    <citation type="journal article" date="2023" name="Mol. Phylogenet. Evol.">
        <title>Genome-scale phylogeny and comparative genomics of the fungal order Sordariales.</title>
        <authorList>
            <person name="Hensen N."/>
            <person name="Bonometti L."/>
            <person name="Westerberg I."/>
            <person name="Brannstrom I.O."/>
            <person name="Guillou S."/>
            <person name="Cros-Aarteil S."/>
            <person name="Calhoun S."/>
            <person name="Haridas S."/>
            <person name="Kuo A."/>
            <person name="Mondo S."/>
            <person name="Pangilinan J."/>
            <person name="Riley R."/>
            <person name="LaButti K."/>
            <person name="Andreopoulos B."/>
            <person name="Lipzen A."/>
            <person name="Chen C."/>
            <person name="Yan M."/>
            <person name="Daum C."/>
            <person name="Ng V."/>
            <person name="Clum A."/>
            <person name="Steindorff A."/>
            <person name="Ohm R.A."/>
            <person name="Martin F."/>
            <person name="Silar P."/>
            <person name="Natvig D.O."/>
            <person name="Lalanne C."/>
            <person name="Gautier V."/>
            <person name="Ament-Velasquez S.L."/>
            <person name="Kruys A."/>
            <person name="Hutchinson M.I."/>
            <person name="Powell A.J."/>
            <person name="Barry K."/>
            <person name="Miller A.N."/>
            <person name="Grigoriev I.V."/>
            <person name="Debuchy R."/>
            <person name="Gladieux P."/>
            <person name="Hiltunen Thoren M."/>
            <person name="Johannesson H."/>
        </authorList>
    </citation>
    <scope>NUCLEOTIDE SEQUENCE</scope>
    <source>
        <strain evidence="2">PSN324</strain>
    </source>
</reference>
<protein>
    <submittedName>
        <fullName evidence="2">Uncharacterized protein</fullName>
    </submittedName>
</protein>
<dbReference type="EMBL" id="MU865185">
    <property type="protein sequence ID" value="KAK4456629.1"/>
    <property type="molecule type" value="Genomic_DNA"/>
</dbReference>